<evidence type="ECO:0000313" key="2">
    <source>
        <dbReference type="Proteomes" id="UP000265520"/>
    </source>
</evidence>
<dbReference type="AlphaFoldDB" id="A0A392SM18"/>
<evidence type="ECO:0000313" key="1">
    <source>
        <dbReference type="EMBL" id="MCI49709.1"/>
    </source>
</evidence>
<reference evidence="1 2" key="1">
    <citation type="journal article" date="2018" name="Front. Plant Sci.">
        <title>Red Clover (Trifolium pratense) and Zigzag Clover (T. medium) - A Picture of Genomic Similarities and Differences.</title>
        <authorList>
            <person name="Dluhosova J."/>
            <person name="Istvanek J."/>
            <person name="Nedelnik J."/>
            <person name="Repkova J."/>
        </authorList>
    </citation>
    <scope>NUCLEOTIDE SEQUENCE [LARGE SCALE GENOMIC DNA]</scope>
    <source>
        <strain evidence="2">cv. 10/8</strain>
        <tissue evidence="1">Leaf</tissue>
    </source>
</reference>
<protein>
    <submittedName>
        <fullName evidence="1">Cytochrome P450</fullName>
    </submittedName>
</protein>
<keyword evidence="2" id="KW-1185">Reference proteome</keyword>
<dbReference type="EMBL" id="LXQA010405197">
    <property type="protein sequence ID" value="MCI49709.1"/>
    <property type="molecule type" value="Genomic_DNA"/>
</dbReference>
<dbReference type="PANTHER" id="PTHR47074">
    <property type="entry name" value="BNAC02G40300D PROTEIN"/>
    <property type="match status" value="1"/>
</dbReference>
<sequence>MLQDWRAVCAAATISSPIAQAEVQRTWRKPMAGRVKCNIDASFPIKSNRVGIGIYIRDEHGAFISAKIEWFTPKSEVHVGEALGLLSAL</sequence>
<comment type="caution">
    <text evidence="1">The sequence shown here is derived from an EMBL/GenBank/DDBJ whole genome shotgun (WGS) entry which is preliminary data.</text>
</comment>
<accession>A0A392SM18</accession>
<proteinExistence type="predicted"/>
<dbReference type="Proteomes" id="UP000265520">
    <property type="component" value="Unassembled WGS sequence"/>
</dbReference>
<name>A0A392SM18_9FABA</name>
<dbReference type="InterPro" id="IPR052929">
    <property type="entry name" value="RNase_H-like_EbsB-rel"/>
</dbReference>
<dbReference type="PANTHER" id="PTHR47074:SF48">
    <property type="entry name" value="POLYNUCLEOTIDYL TRANSFERASE, RIBONUCLEASE H-LIKE SUPERFAMILY PROTEIN"/>
    <property type="match status" value="1"/>
</dbReference>
<feature type="non-terminal residue" evidence="1">
    <location>
        <position position="89"/>
    </location>
</feature>
<organism evidence="1 2">
    <name type="scientific">Trifolium medium</name>
    <dbReference type="NCBI Taxonomy" id="97028"/>
    <lineage>
        <taxon>Eukaryota</taxon>
        <taxon>Viridiplantae</taxon>
        <taxon>Streptophyta</taxon>
        <taxon>Embryophyta</taxon>
        <taxon>Tracheophyta</taxon>
        <taxon>Spermatophyta</taxon>
        <taxon>Magnoliopsida</taxon>
        <taxon>eudicotyledons</taxon>
        <taxon>Gunneridae</taxon>
        <taxon>Pentapetalae</taxon>
        <taxon>rosids</taxon>
        <taxon>fabids</taxon>
        <taxon>Fabales</taxon>
        <taxon>Fabaceae</taxon>
        <taxon>Papilionoideae</taxon>
        <taxon>50 kb inversion clade</taxon>
        <taxon>NPAAA clade</taxon>
        <taxon>Hologalegina</taxon>
        <taxon>IRL clade</taxon>
        <taxon>Trifolieae</taxon>
        <taxon>Trifolium</taxon>
    </lineage>
</organism>